<evidence type="ECO:0000256" key="1">
    <source>
        <dbReference type="ARBA" id="ARBA00022676"/>
    </source>
</evidence>
<evidence type="ECO:0000256" key="2">
    <source>
        <dbReference type="ARBA" id="ARBA00022679"/>
    </source>
</evidence>
<gene>
    <name evidence="3" type="ORF">SBX64_00480</name>
</gene>
<sequence length="100" mass="11504">MQEFEELKYVQSFIFFDGRSLIREFVDQAGCKISYGFMLKGKFIWKATGIEKFSIFSGEAIFIYEGATVSVRAGEHITIPDGVEFVVEVNSDLDYRCDYE</sequence>
<proteinExistence type="predicted"/>
<reference evidence="3 4" key="1">
    <citation type="submission" date="2023-11" db="EMBL/GenBank/DDBJ databases">
        <title>Plant-associative lifestyle of Vibrio porteresiae and its evolutionary dynamics.</title>
        <authorList>
            <person name="Rameshkumar N."/>
            <person name="Kirti K."/>
        </authorList>
    </citation>
    <scope>NUCLEOTIDE SEQUENCE [LARGE SCALE GENOMIC DNA]</scope>
    <source>
        <strain evidence="3 4">MSSRF7</strain>
    </source>
</reference>
<protein>
    <submittedName>
        <fullName evidence="3">Pyrimidine/purine nucleoside phosphorylase</fullName>
    </submittedName>
</protein>
<evidence type="ECO:0000313" key="4">
    <source>
        <dbReference type="Proteomes" id="UP001279860"/>
    </source>
</evidence>
<evidence type="ECO:0000313" key="3">
    <source>
        <dbReference type="EMBL" id="MDW6091073.1"/>
    </source>
</evidence>
<comment type="caution">
    <text evidence="3">The sequence shown here is derived from an EMBL/GenBank/DDBJ whole genome shotgun (WGS) entry which is preliminary data.</text>
</comment>
<accession>A0ABU4IQ31</accession>
<dbReference type="Gene3D" id="2.60.120.10">
    <property type="entry name" value="Jelly Rolls"/>
    <property type="match status" value="1"/>
</dbReference>
<dbReference type="EMBL" id="JAWRCP010000001">
    <property type="protein sequence ID" value="MDW6091073.1"/>
    <property type="molecule type" value="Genomic_DNA"/>
</dbReference>
<dbReference type="Proteomes" id="UP001279860">
    <property type="component" value="Unassembled WGS sequence"/>
</dbReference>
<dbReference type="InterPro" id="IPR014710">
    <property type="entry name" value="RmlC-like_jellyroll"/>
</dbReference>
<keyword evidence="2" id="KW-0808">Transferase</keyword>
<organism evidence="3 4">
    <name type="scientific">Vibrio rhizosphaerae</name>
    <dbReference type="NCBI Taxonomy" id="398736"/>
    <lineage>
        <taxon>Bacteria</taxon>
        <taxon>Pseudomonadati</taxon>
        <taxon>Pseudomonadota</taxon>
        <taxon>Gammaproteobacteria</taxon>
        <taxon>Vibrionales</taxon>
        <taxon>Vibrionaceae</taxon>
        <taxon>Vibrio</taxon>
    </lineage>
</organism>
<dbReference type="InterPro" id="IPR011051">
    <property type="entry name" value="RmlC_Cupin_sf"/>
</dbReference>
<keyword evidence="4" id="KW-1185">Reference proteome</keyword>
<dbReference type="Pfam" id="PF06865">
    <property type="entry name" value="Ppnp"/>
    <property type="match status" value="1"/>
</dbReference>
<name>A0ABU4IQ31_9VIBR</name>
<keyword evidence="1" id="KW-0328">Glycosyltransferase</keyword>
<dbReference type="SUPFAM" id="SSF51182">
    <property type="entry name" value="RmlC-like cupins"/>
    <property type="match status" value="1"/>
</dbReference>
<dbReference type="RefSeq" id="WP_318584117.1">
    <property type="nucleotide sequence ID" value="NZ_JAWRCP010000001.1"/>
</dbReference>
<dbReference type="InterPro" id="IPR009664">
    <property type="entry name" value="Ppnp"/>
</dbReference>